<dbReference type="InterPro" id="IPR011009">
    <property type="entry name" value="Kinase-like_dom_sf"/>
</dbReference>
<proteinExistence type="predicted"/>
<evidence type="ECO:0000313" key="2">
    <source>
        <dbReference type="Proteomes" id="UP000605986"/>
    </source>
</evidence>
<accession>A0A8H4P3V8</accession>
<dbReference type="InterPro" id="IPR051678">
    <property type="entry name" value="AGP_Transferase"/>
</dbReference>
<dbReference type="SUPFAM" id="SSF56112">
    <property type="entry name" value="Protein kinase-like (PK-like)"/>
    <property type="match status" value="1"/>
</dbReference>
<reference evidence="1" key="1">
    <citation type="submission" date="2020-01" db="EMBL/GenBank/DDBJ databases">
        <title>Identification and distribution of gene clusters putatively required for synthesis of sphingolipid metabolism inhibitors in phylogenetically diverse species of the filamentous fungus Fusarium.</title>
        <authorList>
            <person name="Kim H.-S."/>
            <person name="Busman M."/>
            <person name="Brown D.W."/>
            <person name="Divon H."/>
            <person name="Uhlig S."/>
            <person name="Proctor R.H."/>
        </authorList>
    </citation>
    <scope>NUCLEOTIDE SEQUENCE</scope>
    <source>
        <strain evidence="1">NRRL 53441</strain>
    </source>
</reference>
<dbReference type="PANTHER" id="PTHR21310:SF37">
    <property type="entry name" value="AMINOGLYCOSIDE PHOSPHOTRANSFERASE DOMAIN-CONTAINING PROTEIN"/>
    <property type="match status" value="1"/>
</dbReference>
<dbReference type="AlphaFoldDB" id="A0A8H4P3V8"/>
<evidence type="ECO:0000313" key="1">
    <source>
        <dbReference type="EMBL" id="KAF4455101.1"/>
    </source>
</evidence>
<protein>
    <submittedName>
        <fullName evidence="1">Protein kinase-like domain protein</fullName>
    </submittedName>
</protein>
<dbReference type="OrthoDB" id="5412996at2759"/>
<dbReference type="GO" id="GO:0016301">
    <property type="term" value="F:kinase activity"/>
    <property type="evidence" value="ECO:0007669"/>
    <property type="project" value="UniProtKB-KW"/>
</dbReference>
<gene>
    <name evidence="1" type="ORF">F53441_2540</name>
</gene>
<dbReference type="EMBL" id="JAADJG010000106">
    <property type="protein sequence ID" value="KAF4455101.1"/>
    <property type="molecule type" value="Genomic_DNA"/>
</dbReference>
<sequence>MVVRYLETLEERWDYGSLAFPDRVAASWIGEPSSFTDIQGTKLYPNPEDMIPVAEVLRHRRNFRLQATASIPLSWRPFGQISKRAVEIELWLSLKHGTSQEYDLDLVDRGSWYSWACLPEVNTHAIGSDSSASEPARCWMNHAGDQLLRTWSRPFVLAPPERALANAYGFSSARPAPPEGPLWPLDLLIYLLTYFNFAPPTSITQTVKCVKPTHETLSYISCITFKFDKVIRFYFQASKTAWTAAYGYDPPPMSEFSQSVAAASDQAPIFSIHSLPQLPILPITANMTAYDEVAQANADDECRAWIHQLIAARDDVVAFVDARLDGKGTGEYLGFFKGSFNLSFHIGFGGQRPGVLIRFAKPGHTNTPWRTEKVTNEVRTIQYLRQHTTIPVPCIRCWGLAEESPHQLGPFIIMDFIDGVRLSTFLKQPTEDEDADLVLNPNIKEEILDTIYNQLADYILQLSQLNFSLIGAISQDASESWAVTSRPLTYDMNELATGTGYPTNQLPAVQFHRASDYFQSVSNQRLLHLKTQRNLTKDEADVRRRFIARHRFKQLIPEYCIDDAGPF</sequence>
<keyword evidence="1" id="KW-0418">Kinase</keyword>
<name>A0A8H4P3V8_9HYPO</name>
<comment type="caution">
    <text evidence="1">The sequence shown here is derived from an EMBL/GenBank/DDBJ whole genome shotgun (WGS) entry which is preliminary data.</text>
</comment>
<organism evidence="1 2">
    <name type="scientific">Fusarium austroafricanum</name>
    <dbReference type="NCBI Taxonomy" id="2364996"/>
    <lineage>
        <taxon>Eukaryota</taxon>
        <taxon>Fungi</taxon>
        <taxon>Dikarya</taxon>
        <taxon>Ascomycota</taxon>
        <taxon>Pezizomycotina</taxon>
        <taxon>Sordariomycetes</taxon>
        <taxon>Hypocreomycetidae</taxon>
        <taxon>Hypocreales</taxon>
        <taxon>Nectriaceae</taxon>
        <taxon>Fusarium</taxon>
        <taxon>Fusarium concolor species complex</taxon>
    </lineage>
</organism>
<dbReference type="PANTHER" id="PTHR21310">
    <property type="entry name" value="AMINOGLYCOSIDE PHOSPHOTRANSFERASE-RELATED-RELATED"/>
    <property type="match status" value="1"/>
</dbReference>
<dbReference type="Proteomes" id="UP000605986">
    <property type="component" value="Unassembled WGS sequence"/>
</dbReference>
<keyword evidence="2" id="KW-1185">Reference proteome</keyword>
<keyword evidence="1" id="KW-0808">Transferase</keyword>